<evidence type="ECO:0000313" key="2">
    <source>
        <dbReference type="EMBL" id="TNN34139.1"/>
    </source>
</evidence>
<proteinExistence type="predicted"/>
<feature type="region of interest" description="Disordered" evidence="1">
    <location>
        <begin position="31"/>
        <end position="50"/>
    </location>
</feature>
<dbReference type="EMBL" id="SRLO01002034">
    <property type="protein sequence ID" value="TNN34139.1"/>
    <property type="molecule type" value="Genomic_DNA"/>
</dbReference>
<organism evidence="2 3">
    <name type="scientific">Liparis tanakae</name>
    <name type="common">Tanaka's snailfish</name>
    <dbReference type="NCBI Taxonomy" id="230148"/>
    <lineage>
        <taxon>Eukaryota</taxon>
        <taxon>Metazoa</taxon>
        <taxon>Chordata</taxon>
        <taxon>Craniata</taxon>
        <taxon>Vertebrata</taxon>
        <taxon>Euteleostomi</taxon>
        <taxon>Actinopterygii</taxon>
        <taxon>Neopterygii</taxon>
        <taxon>Teleostei</taxon>
        <taxon>Neoteleostei</taxon>
        <taxon>Acanthomorphata</taxon>
        <taxon>Eupercaria</taxon>
        <taxon>Perciformes</taxon>
        <taxon>Cottioidei</taxon>
        <taxon>Cottales</taxon>
        <taxon>Liparidae</taxon>
        <taxon>Liparis</taxon>
    </lineage>
</organism>
<dbReference type="Proteomes" id="UP000314294">
    <property type="component" value="Unassembled WGS sequence"/>
</dbReference>
<gene>
    <name evidence="2" type="ORF">EYF80_055702</name>
</gene>
<name>A0A4Z2EZ54_9TELE</name>
<reference evidence="2 3" key="1">
    <citation type="submission" date="2019-03" db="EMBL/GenBank/DDBJ databases">
        <title>First draft genome of Liparis tanakae, snailfish: a comprehensive survey of snailfish specific genes.</title>
        <authorList>
            <person name="Kim W."/>
            <person name="Song I."/>
            <person name="Jeong J.-H."/>
            <person name="Kim D."/>
            <person name="Kim S."/>
            <person name="Ryu S."/>
            <person name="Song J.Y."/>
            <person name="Lee S.K."/>
        </authorList>
    </citation>
    <scope>NUCLEOTIDE SEQUENCE [LARGE SCALE GENOMIC DNA]</scope>
    <source>
        <tissue evidence="2">Muscle</tissue>
    </source>
</reference>
<comment type="caution">
    <text evidence="2">The sequence shown here is derived from an EMBL/GenBank/DDBJ whole genome shotgun (WGS) entry which is preliminary data.</text>
</comment>
<accession>A0A4Z2EZ54</accession>
<protein>
    <submittedName>
        <fullName evidence="2">Uncharacterized protein</fullName>
    </submittedName>
</protein>
<keyword evidence="3" id="KW-1185">Reference proteome</keyword>
<evidence type="ECO:0000256" key="1">
    <source>
        <dbReference type="SAM" id="MobiDB-lite"/>
    </source>
</evidence>
<sequence length="140" mass="15703">MPTAVSQQGPLMMSAGCMGGGVESVSLSMKREQEGVEVPQEEGEDAPQLPLEGDAGMVVLHLSDGLEQRRTHQAQQRHDELQLWENHRHSPTSTHTQEHLGLNRVLQSEWFLPWVPRTSFFSYQLRSVLLANSCDLLTTK</sequence>
<dbReference type="AlphaFoldDB" id="A0A4Z2EZ54"/>
<evidence type="ECO:0000313" key="3">
    <source>
        <dbReference type="Proteomes" id="UP000314294"/>
    </source>
</evidence>